<dbReference type="EMBL" id="CP141059">
    <property type="protein sequence ID" value="WQQ24605.1"/>
    <property type="molecule type" value="Genomic_DNA"/>
</dbReference>
<dbReference type="Pfam" id="PF18963">
    <property type="entry name" value="DUF5703"/>
    <property type="match status" value="1"/>
</dbReference>
<sequence length="65" mass="7576">MSSGAVEWQFEKVTFTPEYSRNVVTRLLVDRAEKGGWELVRVRMTPDGTRRVVLRRKIIRAVRTA</sequence>
<accession>A0ABZ0ZJK8</accession>
<proteinExistence type="predicted"/>
<reference evidence="2" key="1">
    <citation type="submission" date="2023-12" db="EMBL/GenBank/DDBJ databases">
        <title>Novel species in genus Nocardioides.</title>
        <authorList>
            <person name="Zhou H."/>
        </authorList>
    </citation>
    <scope>NUCLEOTIDE SEQUENCE [LARGE SCALE GENOMIC DNA]</scope>
    <source>
        <strain evidence="2">HM61</strain>
    </source>
</reference>
<gene>
    <name evidence="1" type="ORF">SHK19_11550</name>
</gene>
<name>A0ABZ0ZJK8_9ACTN</name>
<evidence type="ECO:0000313" key="1">
    <source>
        <dbReference type="EMBL" id="WQQ24605.1"/>
    </source>
</evidence>
<protein>
    <submittedName>
        <fullName evidence="1">DUF5703 family protein</fullName>
    </submittedName>
</protein>
<dbReference type="InterPro" id="IPR043758">
    <property type="entry name" value="DUF5703"/>
</dbReference>
<dbReference type="RefSeq" id="WP_322455111.1">
    <property type="nucleotide sequence ID" value="NZ_CP141059.1"/>
</dbReference>
<dbReference type="Proteomes" id="UP001327225">
    <property type="component" value="Chromosome"/>
</dbReference>
<keyword evidence="2" id="KW-1185">Reference proteome</keyword>
<organism evidence="1 2">
    <name type="scientific">Nocardioides bizhenqiangii</name>
    <dbReference type="NCBI Taxonomy" id="3095076"/>
    <lineage>
        <taxon>Bacteria</taxon>
        <taxon>Bacillati</taxon>
        <taxon>Actinomycetota</taxon>
        <taxon>Actinomycetes</taxon>
        <taxon>Propionibacteriales</taxon>
        <taxon>Nocardioidaceae</taxon>
        <taxon>Nocardioides</taxon>
    </lineage>
</organism>
<evidence type="ECO:0000313" key="2">
    <source>
        <dbReference type="Proteomes" id="UP001327225"/>
    </source>
</evidence>